<keyword evidence="1" id="KW-0732">Signal</keyword>
<dbReference type="EMBL" id="JAAIWM010000002">
    <property type="protein sequence ID" value="NEY71473.1"/>
    <property type="molecule type" value="Genomic_DNA"/>
</dbReference>
<feature type="signal peptide" evidence="1">
    <location>
        <begin position="1"/>
        <end position="28"/>
    </location>
</feature>
<dbReference type="RefSeq" id="WP_163178924.1">
    <property type="nucleotide sequence ID" value="NZ_JAAIWM010000002.1"/>
</dbReference>
<dbReference type="AlphaFoldDB" id="A0A6M0Q5D4"/>
<evidence type="ECO:0000313" key="3">
    <source>
        <dbReference type="Proteomes" id="UP000481043"/>
    </source>
</evidence>
<evidence type="ECO:0000256" key="1">
    <source>
        <dbReference type="SAM" id="SignalP"/>
    </source>
</evidence>
<name>A0A6M0Q5D4_9BACI</name>
<dbReference type="Proteomes" id="UP000481043">
    <property type="component" value="Unassembled WGS sequence"/>
</dbReference>
<accession>A0A6M0Q5D4</accession>
<proteinExistence type="predicted"/>
<feature type="chain" id="PRO_5039700428" evidence="1">
    <location>
        <begin position="29"/>
        <end position="103"/>
    </location>
</feature>
<comment type="caution">
    <text evidence="2">The sequence shown here is derived from an EMBL/GenBank/DDBJ whole genome shotgun (WGS) entry which is preliminary data.</text>
</comment>
<evidence type="ECO:0000313" key="2">
    <source>
        <dbReference type="EMBL" id="NEY71473.1"/>
    </source>
</evidence>
<protein>
    <submittedName>
        <fullName evidence="2">Uncharacterized protein</fullName>
    </submittedName>
</protein>
<gene>
    <name evidence="2" type="ORF">G4D63_06915</name>
</gene>
<reference evidence="2 3" key="1">
    <citation type="submission" date="2020-02" db="EMBL/GenBank/DDBJ databases">
        <title>Bacillus aquiflavi sp. nov., isolated from yellow water of strong flavor Chinese baijiu in Yibin region of China.</title>
        <authorList>
            <person name="Xie J."/>
        </authorList>
    </citation>
    <scope>NUCLEOTIDE SEQUENCE [LARGE SCALE GENOMIC DNA]</scope>
    <source>
        <strain evidence="2 3">SA4</strain>
    </source>
</reference>
<organism evidence="2 3">
    <name type="scientific">Bacillus mesophilus</name>
    <dbReference type="NCBI Taxonomy" id="1808955"/>
    <lineage>
        <taxon>Bacteria</taxon>
        <taxon>Bacillati</taxon>
        <taxon>Bacillota</taxon>
        <taxon>Bacilli</taxon>
        <taxon>Bacillales</taxon>
        <taxon>Bacillaceae</taxon>
        <taxon>Bacillus</taxon>
    </lineage>
</organism>
<sequence length="103" mass="11913">MKNKQWKSKKVVLMVALLLFLLISTVTNPTTQDYIHFEEKNFGNPLPENVRIAEADFFIFSVYAATPKEAIDEFGIVHLGFMGQFFQVSDGQFDDSIWKDYLK</sequence>
<keyword evidence="3" id="KW-1185">Reference proteome</keyword>